<evidence type="ECO:0000256" key="5">
    <source>
        <dbReference type="PROSITE-ProRule" id="PRU00169"/>
    </source>
</evidence>
<dbReference type="CDD" id="cd17535">
    <property type="entry name" value="REC_NarL-like"/>
    <property type="match status" value="1"/>
</dbReference>
<sequence length="219" mass="23162">MTRVLIADDEPLIRVGLRAVIDSEPDLEVVGEADDGAAVLPLVRTLAPHVVLMDIRMPLVDGIQATRQILTTVPDPPKIIVVTTFESDENVYAALRAGAQGFLLKRSRPAEIVQAVRVVASGESLLFPAAIRTLAGRFGGGAAPLGRPPGLPLGAANLTQREADVLRLMARGRSNTEIAGELHLGVQTVKTHVGNVLTKLGARDRTQAVIAAYESGFVS</sequence>
<dbReference type="Pfam" id="PF00196">
    <property type="entry name" value="GerE"/>
    <property type="match status" value="1"/>
</dbReference>
<dbReference type="InterPro" id="IPR039420">
    <property type="entry name" value="WalR-like"/>
</dbReference>
<dbReference type="PANTHER" id="PTHR43214">
    <property type="entry name" value="TWO-COMPONENT RESPONSE REGULATOR"/>
    <property type="match status" value="1"/>
</dbReference>
<dbReference type="PROSITE" id="PS50043">
    <property type="entry name" value="HTH_LUXR_2"/>
    <property type="match status" value="1"/>
</dbReference>
<keyword evidence="3 8" id="KW-0238">DNA-binding</keyword>
<dbReference type="SMART" id="SM00421">
    <property type="entry name" value="HTH_LUXR"/>
    <property type="match status" value="1"/>
</dbReference>
<dbReference type="GO" id="GO:0000160">
    <property type="term" value="P:phosphorelay signal transduction system"/>
    <property type="evidence" value="ECO:0007669"/>
    <property type="project" value="InterPro"/>
</dbReference>
<dbReference type="CDD" id="cd06170">
    <property type="entry name" value="LuxR_C_like"/>
    <property type="match status" value="1"/>
</dbReference>
<dbReference type="AlphaFoldDB" id="A0A8J4EIK3"/>
<evidence type="ECO:0000313" key="8">
    <source>
        <dbReference type="EMBL" id="GIJ73347.1"/>
    </source>
</evidence>
<dbReference type="SUPFAM" id="SSF46894">
    <property type="entry name" value="C-terminal effector domain of the bipartite response regulators"/>
    <property type="match status" value="1"/>
</dbReference>
<evidence type="ECO:0000259" key="6">
    <source>
        <dbReference type="PROSITE" id="PS50043"/>
    </source>
</evidence>
<dbReference type="GO" id="GO:0003677">
    <property type="term" value="F:DNA binding"/>
    <property type="evidence" value="ECO:0007669"/>
    <property type="project" value="UniProtKB-KW"/>
</dbReference>
<dbReference type="Proteomes" id="UP000635606">
    <property type="component" value="Unassembled WGS sequence"/>
</dbReference>
<reference evidence="8" key="1">
    <citation type="submission" date="2021-01" db="EMBL/GenBank/DDBJ databases">
        <title>Whole genome shotgun sequence of Virgisporangium ochraceum NBRC 16418.</title>
        <authorList>
            <person name="Komaki H."/>
            <person name="Tamura T."/>
        </authorList>
    </citation>
    <scope>NUCLEOTIDE SEQUENCE</scope>
    <source>
        <strain evidence="8">NBRC 16418</strain>
    </source>
</reference>
<keyword evidence="9" id="KW-1185">Reference proteome</keyword>
<feature type="modified residue" description="4-aspartylphosphate" evidence="5">
    <location>
        <position position="54"/>
    </location>
</feature>
<keyword evidence="2" id="KW-0805">Transcription regulation</keyword>
<dbReference type="GO" id="GO:0006355">
    <property type="term" value="P:regulation of DNA-templated transcription"/>
    <property type="evidence" value="ECO:0007669"/>
    <property type="project" value="InterPro"/>
</dbReference>
<evidence type="ECO:0000259" key="7">
    <source>
        <dbReference type="PROSITE" id="PS50110"/>
    </source>
</evidence>
<dbReference type="PANTHER" id="PTHR43214:SF24">
    <property type="entry name" value="TRANSCRIPTIONAL REGULATORY PROTEIN NARL-RELATED"/>
    <property type="match status" value="1"/>
</dbReference>
<dbReference type="Gene3D" id="3.40.50.2300">
    <property type="match status" value="1"/>
</dbReference>
<dbReference type="InterPro" id="IPR011006">
    <property type="entry name" value="CheY-like_superfamily"/>
</dbReference>
<evidence type="ECO:0000256" key="1">
    <source>
        <dbReference type="ARBA" id="ARBA00022553"/>
    </source>
</evidence>
<protein>
    <submittedName>
        <fullName evidence="8">DNA-binding response regulator</fullName>
    </submittedName>
</protein>
<gene>
    <name evidence="8" type="ORF">Voc01_082640</name>
</gene>
<keyword evidence="1 5" id="KW-0597">Phosphoprotein</keyword>
<dbReference type="PRINTS" id="PR00038">
    <property type="entry name" value="HTHLUXR"/>
</dbReference>
<evidence type="ECO:0000256" key="4">
    <source>
        <dbReference type="ARBA" id="ARBA00023163"/>
    </source>
</evidence>
<dbReference type="InterPro" id="IPR001789">
    <property type="entry name" value="Sig_transdc_resp-reg_receiver"/>
</dbReference>
<dbReference type="RefSeq" id="WP_203933167.1">
    <property type="nucleotide sequence ID" value="NZ_BOPH01000113.1"/>
</dbReference>
<dbReference type="InterPro" id="IPR000792">
    <property type="entry name" value="Tscrpt_reg_LuxR_C"/>
</dbReference>
<dbReference type="InterPro" id="IPR016032">
    <property type="entry name" value="Sig_transdc_resp-reg_C-effctor"/>
</dbReference>
<dbReference type="InterPro" id="IPR058245">
    <property type="entry name" value="NreC/VraR/RcsB-like_REC"/>
</dbReference>
<name>A0A8J4EIK3_9ACTN</name>
<evidence type="ECO:0000313" key="9">
    <source>
        <dbReference type="Proteomes" id="UP000635606"/>
    </source>
</evidence>
<feature type="domain" description="Response regulatory" evidence="7">
    <location>
        <begin position="3"/>
        <end position="120"/>
    </location>
</feature>
<comment type="caution">
    <text evidence="8">The sequence shown here is derived from an EMBL/GenBank/DDBJ whole genome shotgun (WGS) entry which is preliminary data.</text>
</comment>
<dbReference type="Pfam" id="PF00072">
    <property type="entry name" value="Response_reg"/>
    <property type="match status" value="1"/>
</dbReference>
<accession>A0A8J4EIK3</accession>
<feature type="domain" description="HTH luxR-type" evidence="6">
    <location>
        <begin position="151"/>
        <end position="216"/>
    </location>
</feature>
<dbReference type="SUPFAM" id="SSF52172">
    <property type="entry name" value="CheY-like"/>
    <property type="match status" value="1"/>
</dbReference>
<dbReference type="EMBL" id="BOPH01000113">
    <property type="protein sequence ID" value="GIJ73347.1"/>
    <property type="molecule type" value="Genomic_DNA"/>
</dbReference>
<proteinExistence type="predicted"/>
<evidence type="ECO:0000256" key="2">
    <source>
        <dbReference type="ARBA" id="ARBA00023015"/>
    </source>
</evidence>
<dbReference type="PROSITE" id="PS00622">
    <property type="entry name" value="HTH_LUXR_1"/>
    <property type="match status" value="1"/>
</dbReference>
<dbReference type="PROSITE" id="PS50110">
    <property type="entry name" value="RESPONSE_REGULATORY"/>
    <property type="match status" value="1"/>
</dbReference>
<evidence type="ECO:0000256" key="3">
    <source>
        <dbReference type="ARBA" id="ARBA00023125"/>
    </source>
</evidence>
<dbReference type="SMART" id="SM00448">
    <property type="entry name" value="REC"/>
    <property type="match status" value="1"/>
</dbReference>
<keyword evidence="4" id="KW-0804">Transcription</keyword>
<organism evidence="8 9">
    <name type="scientific">Virgisporangium ochraceum</name>
    <dbReference type="NCBI Taxonomy" id="65505"/>
    <lineage>
        <taxon>Bacteria</taxon>
        <taxon>Bacillati</taxon>
        <taxon>Actinomycetota</taxon>
        <taxon>Actinomycetes</taxon>
        <taxon>Micromonosporales</taxon>
        <taxon>Micromonosporaceae</taxon>
        <taxon>Virgisporangium</taxon>
    </lineage>
</organism>